<evidence type="ECO:0000313" key="3">
    <source>
        <dbReference type="Proteomes" id="UP000027586"/>
    </source>
</evidence>
<feature type="compositionally biased region" description="Basic residues" evidence="1">
    <location>
        <begin position="125"/>
        <end position="140"/>
    </location>
</feature>
<dbReference type="VEuPathDB" id="FungiDB:LCOR_06408.1"/>
<comment type="caution">
    <text evidence="2">The sequence shown here is derived from an EMBL/GenBank/DDBJ whole genome shotgun (WGS) entry which is preliminary data.</text>
</comment>
<evidence type="ECO:0000313" key="2">
    <source>
        <dbReference type="EMBL" id="CDH55248.1"/>
    </source>
</evidence>
<name>A0A068RYL2_9FUNG</name>
<proteinExistence type="predicted"/>
<dbReference type="SUPFAM" id="SSF53335">
    <property type="entry name" value="S-adenosyl-L-methionine-dependent methyltransferases"/>
    <property type="match status" value="1"/>
</dbReference>
<dbReference type="InterPro" id="IPR029063">
    <property type="entry name" value="SAM-dependent_MTases_sf"/>
</dbReference>
<dbReference type="Proteomes" id="UP000027586">
    <property type="component" value="Unassembled WGS sequence"/>
</dbReference>
<gene>
    <name evidence="2" type="ORF">LCOR_06408.1</name>
</gene>
<sequence length="508" mass="58549">MLDHHIHGNSRRSWILNWFSQWTSSTTNTIDSSQEQRQSSPSDVISQPTSSASSIENVKQPAISITTHVPGKGQQRDSVCFEEDIDDDDQFSSKSAHRRDSKERSILGDLWSRARRHYPHYPRFHWPHHHHKKHHLHKNKNNSETMLPHSLSRLSIASSRRRSSSQNEDSLTIDDAHRLSSSFQEHSYIAAPTTRPISVYSQPLTSRPVSIYSQAFDDNDEDDHIQWSDAEPPWAISPELVKMVMDNDLFCSPLHDIGVEKHVLHVGPGDWAMDVATAYPRWRVTDLLAMDQQQPSNPHRRRRHNLKTVRCPNLVDGGLSNMADHSFDIIRCQFLNLSISAQEYNELLQEVWRVCAPGGFIELVELDMRIYYDQPGGANLAKITQRFNSEVIHVMEAKSLDPRLARQLKDALKNQNDTTYHGLTNGRYASLPLGVWGGRIGILFRDDIHDLFERFQVAVAEHNQMAERTDLELESDFDEMDQEMGQYRAFMNLHYVWSQKVERPLLTP</sequence>
<dbReference type="AlphaFoldDB" id="A0A068RYL2"/>
<accession>A0A068RYL2</accession>
<feature type="region of interest" description="Disordered" evidence="1">
    <location>
        <begin position="125"/>
        <end position="145"/>
    </location>
</feature>
<protein>
    <recommendedName>
        <fullName evidence="4">Methyltransferase type 11 domain-containing protein</fullName>
    </recommendedName>
</protein>
<dbReference type="Gene3D" id="3.40.50.150">
    <property type="entry name" value="Vaccinia Virus protein VP39"/>
    <property type="match status" value="1"/>
</dbReference>
<feature type="region of interest" description="Disordered" evidence="1">
    <location>
        <begin position="29"/>
        <end position="59"/>
    </location>
</feature>
<evidence type="ECO:0008006" key="4">
    <source>
        <dbReference type="Google" id="ProtNLM"/>
    </source>
</evidence>
<keyword evidence="3" id="KW-1185">Reference proteome</keyword>
<dbReference type="EMBL" id="CBTN010000028">
    <property type="protein sequence ID" value="CDH55248.1"/>
    <property type="molecule type" value="Genomic_DNA"/>
</dbReference>
<organism evidence="2 3">
    <name type="scientific">Lichtheimia corymbifera JMRC:FSU:9682</name>
    <dbReference type="NCBI Taxonomy" id="1263082"/>
    <lineage>
        <taxon>Eukaryota</taxon>
        <taxon>Fungi</taxon>
        <taxon>Fungi incertae sedis</taxon>
        <taxon>Mucoromycota</taxon>
        <taxon>Mucoromycotina</taxon>
        <taxon>Mucoromycetes</taxon>
        <taxon>Mucorales</taxon>
        <taxon>Lichtheimiaceae</taxon>
        <taxon>Lichtheimia</taxon>
    </lineage>
</organism>
<evidence type="ECO:0000256" key="1">
    <source>
        <dbReference type="SAM" id="MobiDB-lite"/>
    </source>
</evidence>
<dbReference type="OrthoDB" id="2013972at2759"/>
<reference evidence="2" key="1">
    <citation type="submission" date="2013-08" db="EMBL/GenBank/DDBJ databases">
        <title>Gene expansion shapes genome architecture in the human pathogen Lichtheimia corymbifera: an evolutionary genomics analysis in the ancient terrestrial Mucorales (Mucoromycotina).</title>
        <authorList>
            <person name="Schwartze V.U."/>
            <person name="Winter S."/>
            <person name="Shelest E."/>
            <person name="Marcet-Houben M."/>
            <person name="Horn F."/>
            <person name="Wehner S."/>
            <person name="Hoffmann K."/>
            <person name="Riege K."/>
            <person name="Sammeth M."/>
            <person name="Nowrousian M."/>
            <person name="Valiante V."/>
            <person name="Linde J."/>
            <person name="Jacobsen I.D."/>
            <person name="Marz M."/>
            <person name="Brakhage A.A."/>
            <person name="Gabaldon T."/>
            <person name="Bocker S."/>
            <person name="Voigt K."/>
        </authorList>
    </citation>
    <scope>NUCLEOTIDE SEQUENCE [LARGE SCALE GENOMIC DNA]</scope>
    <source>
        <strain evidence="2">FSU 9682</strain>
    </source>
</reference>